<evidence type="ECO:0000313" key="2">
    <source>
        <dbReference type="EMBL" id="QEE16268.1"/>
    </source>
</evidence>
<feature type="region of interest" description="Disordered" evidence="1">
    <location>
        <begin position="363"/>
        <end position="383"/>
    </location>
</feature>
<accession>A0A5B9DAV5</accession>
<sequence>MTNIYRNLTIGSVDIDKIVKVNFFPTDKKGGSRNSNPQECKHLGVLVKDGHNISSSQKIQRIVCAKCGTRFGNNVNEWDLNIYQEKLKVVLYELFFEGCKQSKMEKRWGIPQPKLSKFKHDFVETVLEQYPNLLNSIPYDLPKGVIYGDETYLGKRGNSNTEILFTNDNFEVLSTGIGEKKHLEKSILKTFFKMPKEYRDKMRVLISDGEVSYQTLTSLNSHKVVLVQQYHKADKLGQITIHKYQKFGPHILHYLIHTHWKVFKKGKHELGFKWEIKLIQGKLPIGRGRPTIQMTQSKIYKQWRQKRDEYISNTFQKKGSARVFINPDSKKISLRQGSKKWMQAMIQQTLIIFHGKCVTNNRSESKNSQIKRTGNMRKQPNEEHSDHLFQLQEFILKNGHLPQTYIKGRPLYKYLMKETKKQKNGYTIYSNKKEFNQTLIETYF</sequence>
<organism evidence="2">
    <name type="scientific">Promethearchaeum syntrophicum</name>
    <dbReference type="NCBI Taxonomy" id="2594042"/>
    <lineage>
        <taxon>Archaea</taxon>
        <taxon>Promethearchaeati</taxon>
        <taxon>Promethearchaeota</taxon>
        <taxon>Promethearchaeia</taxon>
        <taxon>Promethearchaeales</taxon>
        <taxon>Promethearchaeaceae</taxon>
        <taxon>Promethearchaeum</taxon>
    </lineage>
</organism>
<reference evidence="2" key="1">
    <citation type="journal article" date="2020" name="Nature">
        <title>Isolation of an archaeon at the prokaryote-eukaryote interface.</title>
        <authorList>
            <person name="Imachi H."/>
            <person name="Nobu M.K."/>
            <person name="Nakahara N."/>
            <person name="Morono Y."/>
            <person name="Ogawara M."/>
            <person name="Takaki Y."/>
            <person name="Takano Y."/>
            <person name="Uematsu K."/>
            <person name="Ikuta T."/>
            <person name="Ito M."/>
            <person name="Matsui Y."/>
            <person name="Miyazaki M."/>
            <person name="Murata K."/>
            <person name="Saito Y."/>
            <person name="Sakai S."/>
            <person name="Song C."/>
            <person name="Tasumi E."/>
            <person name="Yamanaka Y."/>
            <person name="Yamaguchi T."/>
            <person name="Kamagata Y."/>
            <person name="Tamaki H."/>
            <person name="Takai K."/>
        </authorList>
    </citation>
    <scope>NUCLEOTIDE SEQUENCE [LARGE SCALE GENOMIC DNA]</scope>
    <source>
        <strain evidence="2">MK-D1</strain>
    </source>
</reference>
<dbReference type="EMBL" id="CP042905">
    <property type="protein sequence ID" value="QEE16268.1"/>
    <property type="molecule type" value="Genomic_DNA"/>
</dbReference>
<gene>
    <name evidence="2" type="ORF">DSAG12_02098</name>
</gene>
<proteinExistence type="predicted"/>
<feature type="compositionally biased region" description="Polar residues" evidence="1">
    <location>
        <begin position="363"/>
        <end position="378"/>
    </location>
</feature>
<evidence type="ECO:0000256" key="1">
    <source>
        <dbReference type="SAM" id="MobiDB-lite"/>
    </source>
</evidence>
<protein>
    <submittedName>
        <fullName evidence="2">Uncharacterized protein</fullName>
    </submittedName>
</protein>
<dbReference type="AlphaFoldDB" id="A0A5B9DAV5"/>
<name>A0A5B9DAV5_9ARCH</name>